<feature type="domain" description="N-acetyltransferase" evidence="2">
    <location>
        <begin position="664"/>
        <end position="892"/>
    </location>
</feature>
<feature type="compositionally biased region" description="Polar residues" evidence="1">
    <location>
        <begin position="92"/>
        <end position="113"/>
    </location>
</feature>
<feature type="compositionally biased region" description="Polar residues" evidence="1">
    <location>
        <begin position="143"/>
        <end position="154"/>
    </location>
</feature>
<dbReference type="CDD" id="cd04301">
    <property type="entry name" value="NAT_SF"/>
    <property type="match status" value="1"/>
</dbReference>
<feature type="region of interest" description="Disordered" evidence="1">
    <location>
        <begin position="143"/>
        <end position="170"/>
    </location>
</feature>
<feature type="region of interest" description="Disordered" evidence="1">
    <location>
        <begin position="210"/>
        <end position="231"/>
    </location>
</feature>
<sequence length="912" mass="101673">MAHWGIHPQTLDGLQLPPFDANKYGNPMARKTNSSKRQSPSPGNFGKFSQPRSSTRKDHLAQSWGFEQTPDQASRKLASNSNAGDVTAKATDAQNNKPDSSTVQSTPKSNSKMQIPGFDAEAYGHLGSRGTRTPNATSVISHNSLRDQTSSSQLRKSKVSQADEGGSEVASTVPWGLGLAQSDMEGQLELQTLAKVPITPNVFHSQLQSTNNTRIPDAGSKPQRAQDPQKPVVYETLKKPGESPMETMRRLQVAKQREIMNNIHKSSDKRGQHTANLAELRNLRRPISPEASDSPSTRSQPASNALQVPPTISTPSFKQLSIDSPTPIAGKAPGAVPSVLSNMNPNVSRRPSPLNQYQDSSSDINMKSTINVQSHQPRQSRFQPDQVAPRNNWATSAELKAPGWIVDSNAAGSTASEGSMCHMGIDSDLGRLIRPKNPDAHEASLIGWDGKFVPPPVDWEQRPRFGNDQEHFKADFRNWLGQTVQHTLGVEAVPKLSFERAPSEVVSDINLHPDGLGFVQRHATINAGNAEHYGYDFSADNFPKTGGEPADFDADWRVDSSLIENVKYRDETTNDLIAKKMQLVERDTRRYEAQVEERKASQEGAAAIIASEKPADIPRPKVNLYLRPALDVDIPGMTEILNWYIRNGVRTSELLPISDQDMRSRLNMVKQSKLPFIVAIERTRKKARQKTARQSDNPDAGYHGIVKDEHVIGWVSATDWSAVDYVECISADLELYVAHDYRQKGIGRCLMEALLDATDRGYMKKGKCEFTVAPEMRHMFSSGGMRDLHKIIFQVRSYNSPLPREMQIKHAAYVGRYDNMVNGGGGWDGRGNTTKPKLMRADGKNHETPDDLEDDYAVWLKKWLESFGFEEEGRLRKIGTKNRRFLDLVYLTRETHWQPDEKKLPDYSQHPI</sequence>
<feature type="region of interest" description="Disordered" evidence="1">
    <location>
        <begin position="281"/>
        <end position="361"/>
    </location>
</feature>
<proteinExistence type="predicted"/>
<evidence type="ECO:0000313" key="3">
    <source>
        <dbReference type="EMBL" id="KEF52951.1"/>
    </source>
</evidence>
<dbReference type="HOGENOM" id="CLU_012165_0_0_1"/>
<dbReference type="VEuPathDB" id="FungiDB:A1O9_10857"/>
<protein>
    <recommendedName>
        <fullName evidence="2">N-acetyltransferase domain-containing protein</fullName>
    </recommendedName>
</protein>
<dbReference type="SUPFAM" id="SSF55729">
    <property type="entry name" value="Acyl-CoA N-acyltransferases (Nat)"/>
    <property type="match status" value="1"/>
</dbReference>
<dbReference type="GO" id="GO:0016747">
    <property type="term" value="F:acyltransferase activity, transferring groups other than amino-acyl groups"/>
    <property type="evidence" value="ECO:0007669"/>
    <property type="project" value="InterPro"/>
</dbReference>
<dbReference type="Pfam" id="PF00583">
    <property type="entry name" value="Acetyltransf_1"/>
    <property type="match status" value="1"/>
</dbReference>
<dbReference type="AlphaFoldDB" id="A0A072NZB3"/>
<feature type="region of interest" description="Disordered" evidence="1">
    <location>
        <begin position="1"/>
        <end position="115"/>
    </location>
</feature>
<dbReference type="RefSeq" id="XP_013255541.1">
    <property type="nucleotide sequence ID" value="XM_013400087.1"/>
</dbReference>
<organism evidence="3 4">
    <name type="scientific">Exophiala aquamarina CBS 119918</name>
    <dbReference type="NCBI Taxonomy" id="1182545"/>
    <lineage>
        <taxon>Eukaryota</taxon>
        <taxon>Fungi</taxon>
        <taxon>Dikarya</taxon>
        <taxon>Ascomycota</taxon>
        <taxon>Pezizomycotina</taxon>
        <taxon>Eurotiomycetes</taxon>
        <taxon>Chaetothyriomycetidae</taxon>
        <taxon>Chaetothyriales</taxon>
        <taxon>Herpotrichiellaceae</taxon>
        <taxon>Exophiala</taxon>
    </lineage>
</organism>
<dbReference type="Gene3D" id="3.40.630.30">
    <property type="match status" value="1"/>
</dbReference>
<feature type="compositionally biased region" description="Polar residues" evidence="1">
    <location>
        <begin position="291"/>
        <end position="324"/>
    </location>
</feature>
<feature type="compositionally biased region" description="Polar residues" evidence="1">
    <location>
        <begin position="31"/>
        <end position="42"/>
    </location>
</feature>
<feature type="compositionally biased region" description="Polar residues" evidence="1">
    <location>
        <begin position="65"/>
        <end position="84"/>
    </location>
</feature>
<evidence type="ECO:0000256" key="1">
    <source>
        <dbReference type="SAM" id="MobiDB-lite"/>
    </source>
</evidence>
<dbReference type="EMBL" id="AMGV01000015">
    <property type="protein sequence ID" value="KEF52951.1"/>
    <property type="molecule type" value="Genomic_DNA"/>
</dbReference>
<evidence type="ECO:0000259" key="2">
    <source>
        <dbReference type="PROSITE" id="PS51186"/>
    </source>
</evidence>
<name>A0A072NZB3_9EURO</name>
<dbReference type="InterPro" id="IPR016181">
    <property type="entry name" value="Acyl_CoA_acyltransferase"/>
</dbReference>
<gene>
    <name evidence="3" type="ORF">A1O9_10857</name>
</gene>
<dbReference type="PROSITE" id="PS51186">
    <property type="entry name" value="GNAT"/>
    <property type="match status" value="1"/>
</dbReference>
<dbReference type="InterPro" id="IPR000182">
    <property type="entry name" value="GNAT_dom"/>
</dbReference>
<evidence type="ECO:0000313" key="4">
    <source>
        <dbReference type="Proteomes" id="UP000027920"/>
    </source>
</evidence>
<reference evidence="3 4" key="1">
    <citation type="submission" date="2013-03" db="EMBL/GenBank/DDBJ databases">
        <title>The Genome Sequence of Exophiala aquamarina CBS 119918.</title>
        <authorList>
            <consortium name="The Broad Institute Genomics Platform"/>
            <person name="Cuomo C."/>
            <person name="de Hoog S."/>
            <person name="Gorbushina A."/>
            <person name="Walker B."/>
            <person name="Young S.K."/>
            <person name="Zeng Q."/>
            <person name="Gargeya S."/>
            <person name="Fitzgerald M."/>
            <person name="Haas B."/>
            <person name="Abouelleil A."/>
            <person name="Allen A.W."/>
            <person name="Alvarado L."/>
            <person name="Arachchi H.M."/>
            <person name="Berlin A.M."/>
            <person name="Chapman S.B."/>
            <person name="Gainer-Dewar J."/>
            <person name="Goldberg J."/>
            <person name="Griggs A."/>
            <person name="Gujja S."/>
            <person name="Hansen M."/>
            <person name="Howarth C."/>
            <person name="Imamovic A."/>
            <person name="Ireland A."/>
            <person name="Larimer J."/>
            <person name="McCowan C."/>
            <person name="Murphy C."/>
            <person name="Pearson M."/>
            <person name="Poon T.W."/>
            <person name="Priest M."/>
            <person name="Roberts A."/>
            <person name="Saif S."/>
            <person name="Shea T."/>
            <person name="Sisk P."/>
            <person name="Sykes S."/>
            <person name="Wortman J."/>
            <person name="Nusbaum C."/>
            <person name="Birren B."/>
        </authorList>
    </citation>
    <scope>NUCLEOTIDE SEQUENCE [LARGE SCALE GENOMIC DNA]</scope>
    <source>
        <strain evidence="3 4">CBS 119918</strain>
    </source>
</reference>
<dbReference type="OrthoDB" id="2129362at2759"/>
<keyword evidence="4" id="KW-1185">Reference proteome</keyword>
<dbReference type="GeneID" id="25285760"/>
<accession>A0A072NZB3</accession>
<dbReference type="Proteomes" id="UP000027920">
    <property type="component" value="Unassembled WGS sequence"/>
</dbReference>
<comment type="caution">
    <text evidence="3">The sequence shown here is derived from an EMBL/GenBank/DDBJ whole genome shotgun (WGS) entry which is preliminary data.</text>
</comment>
<feature type="compositionally biased region" description="Polar residues" evidence="1">
    <location>
        <begin position="339"/>
        <end position="361"/>
    </location>
</feature>